<sequence length="207" mass="24741">MDREKYDEIIENLKAQILSERNSSRINKIDSNFYSEIRSIKMQLQEEQKKNMQDITLYMDITGLYDELKKLFHSFYELRFSKIAKFAVYDIQDDIYNLTPEEKTFYENLKREMNIYFKEIFDGEKPKEEEKVEEKIEVNEVNNIEGDSEIGSEAIDNEYIILRITENQPPIAQPERNYYLHKNDVVYLRKGLADILIKRNAAVKINI</sequence>
<dbReference type="InterPro" id="IPR021151">
    <property type="entry name" value="GINS_A"/>
</dbReference>
<dbReference type="Gene3D" id="3.40.5.50">
    <property type="match status" value="1"/>
</dbReference>
<gene>
    <name evidence="2" type="ordered locus">PTO0266</name>
</gene>
<dbReference type="InParanoid" id="Q6L2F1"/>
<dbReference type="RefSeq" id="WP_011177067.1">
    <property type="nucleotide sequence ID" value="NC_005877.1"/>
</dbReference>
<dbReference type="SUPFAM" id="SSF158573">
    <property type="entry name" value="GINS helical bundle-like"/>
    <property type="match status" value="1"/>
</dbReference>
<dbReference type="OrthoDB" id="57160at2157"/>
<feature type="domain" description="GINS subunit" evidence="1">
    <location>
        <begin position="10"/>
        <end position="120"/>
    </location>
</feature>
<reference evidence="2 3" key="1">
    <citation type="journal article" date="2004" name="Proc. Natl. Acad. Sci. U.S.A.">
        <title>Genome sequence of Picrophilus torridus and its implications for life around pH 0.</title>
        <authorList>
            <person name="Futterer O."/>
            <person name="Angelov A."/>
            <person name="Liesegang H."/>
            <person name="Gottschalk G."/>
            <person name="Schleper C."/>
            <person name="Schepers B."/>
            <person name="Dock C."/>
            <person name="Antranikian G."/>
            <person name="Liebl W."/>
        </authorList>
    </citation>
    <scope>NUCLEOTIDE SEQUENCE [LARGE SCALE GENOMIC DNA]</scope>
    <source>
        <strain evidence="3">ATCC 700027 / DSM 9790 / JCM 10055 / NBRC 100828</strain>
    </source>
</reference>
<protein>
    <recommendedName>
        <fullName evidence="1">GINS subunit domain-containing protein</fullName>
    </recommendedName>
</protein>
<dbReference type="HOGENOM" id="CLU_1187827_0_0_2"/>
<dbReference type="EMBL" id="AE017261">
    <property type="protein sequence ID" value="AAT42851.1"/>
    <property type="molecule type" value="Genomic_DNA"/>
</dbReference>
<dbReference type="Pfam" id="PF05916">
    <property type="entry name" value="Sld5"/>
    <property type="match status" value="1"/>
</dbReference>
<dbReference type="KEGG" id="pto:PTO0266"/>
<name>Q6L2F1_PICTO</name>
<evidence type="ECO:0000313" key="2">
    <source>
        <dbReference type="EMBL" id="AAT42851.1"/>
    </source>
</evidence>
<dbReference type="Gene3D" id="1.20.58.1030">
    <property type="match status" value="1"/>
</dbReference>
<dbReference type="InterPro" id="IPR036224">
    <property type="entry name" value="GINS_bundle-like_dom_sf"/>
</dbReference>
<dbReference type="CDD" id="cd11714">
    <property type="entry name" value="GINS_A_archaea"/>
    <property type="match status" value="1"/>
</dbReference>
<evidence type="ECO:0000259" key="1">
    <source>
        <dbReference type="Pfam" id="PF05916"/>
    </source>
</evidence>
<dbReference type="eggNOG" id="arCOG00551">
    <property type="taxonomic scope" value="Archaea"/>
</dbReference>
<dbReference type="Proteomes" id="UP000000438">
    <property type="component" value="Chromosome"/>
</dbReference>
<organism evidence="2 3">
    <name type="scientific">Picrophilus torridus (strain ATCC 700027 / DSM 9790 / JCM 10055 / NBRC 100828 / KAW 2/3)</name>
    <dbReference type="NCBI Taxonomy" id="1122961"/>
    <lineage>
        <taxon>Archaea</taxon>
        <taxon>Methanobacteriati</taxon>
        <taxon>Thermoplasmatota</taxon>
        <taxon>Thermoplasmata</taxon>
        <taxon>Thermoplasmatales</taxon>
        <taxon>Picrophilaceae</taxon>
        <taxon>Picrophilus</taxon>
    </lineage>
</organism>
<accession>Q6L2F1</accession>
<dbReference type="AlphaFoldDB" id="Q6L2F1"/>
<dbReference type="STRING" id="263820.PTO0266"/>
<evidence type="ECO:0000313" key="3">
    <source>
        <dbReference type="Proteomes" id="UP000000438"/>
    </source>
</evidence>
<dbReference type="GeneID" id="2844086"/>
<dbReference type="PaxDb" id="263820-PTO0266"/>
<proteinExistence type="predicted"/>